<evidence type="ECO:0000313" key="1">
    <source>
        <dbReference type="EMBL" id="KAI3813620.1"/>
    </source>
</evidence>
<gene>
    <name evidence="1" type="ORF">L1987_18348</name>
</gene>
<protein>
    <submittedName>
        <fullName evidence="1">Uncharacterized protein</fullName>
    </submittedName>
</protein>
<accession>A0ACB9J230</accession>
<proteinExistence type="predicted"/>
<dbReference type="EMBL" id="CM042023">
    <property type="protein sequence ID" value="KAI3813620.1"/>
    <property type="molecule type" value="Genomic_DNA"/>
</dbReference>
<reference evidence="2" key="1">
    <citation type="journal article" date="2022" name="Mol. Ecol. Resour.">
        <title>The genomes of chicory, endive, great burdock and yacon provide insights into Asteraceae palaeo-polyploidization history and plant inulin production.</title>
        <authorList>
            <person name="Fan W."/>
            <person name="Wang S."/>
            <person name="Wang H."/>
            <person name="Wang A."/>
            <person name="Jiang F."/>
            <person name="Liu H."/>
            <person name="Zhao H."/>
            <person name="Xu D."/>
            <person name="Zhang Y."/>
        </authorList>
    </citation>
    <scope>NUCLEOTIDE SEQUENCE [LARGE SCALE GENOMIC DNA]</scope>
    <source>
        <strain evidence="2">cv. Yunnan</strain>
    </source>
</reference>
<name>A0ACB9J230_9ASTR</name>
<evidence type="ECO:0000313" key="2">
    <source>
        <dbReference type="Proteomes" id="UP001056120"/>
    </source>
</evidence>
<comment type="caution">
    <text evidence="1">The sequence shown here is derived from an EMBL/GenBank/DDBJ whole genome shotgun (WGS) entry which is preliminary data.</text>
</comment>
<dbReference type="Proteomes" id="UP001056120">
    <property type="component" value="Linkage Group LG06"/>
</dbReference>
<reference evidence="1 2" key="2">
    <citation type="journal article" date="2022" name="Mol. Ecol. Resour.">
        <title>The genomes of chicory, endive, great burdock and yacon provide insights into Asteraceae paleo-polyploidization history and plant inulin production.</title>
        <authorList>
            <person name="Fan W."/>
            <person name="Wang S."/>
            <person name="Wang H."/>
            <person name="Wang A."/>
            <person name="Jiang F."/>
            <person name="Liu H."/>
            <person name="Zhao H."/>
            <person name="Xu D."/>
            <person name="Zhang Y."/>
        </authorList>
    </citation>
    <scope>NUCLEOTIDE SEQUENCE [LARGE SCALE GENOMIC DNA]</scope>
    <source>
        <strain evidence="2">cv. Yunnan</strain>
        <tissue evidence="1">Leaves</tissue>
    </source>
</reference>
<sequence length="722" mass="83545">MWEYPVNLREQVRRTYLSLGPYQIELTEYQDKGTKTHSRRFQYSWFSIFPNWLEYSPTTHSSYCFICYLFNDKPSVGNGYNAFTVKGFDNWKKVNGKECLFLKHINTSQHRNVVAFTENLLNQAAHIENFISKKNEEQIMKNRLRLKTTVDVVRWLTFQECALRGHDESSGSNNRGNFLELLQLIVSYNDEVAKVILGNAPYNSKYTSSDIQKELLSLIANKVRKHIRSEVGDSCFCVMVDESRDESKKEQMAIVLRFVDAEGMIRERFLDLVHVRDTCSATLKTSLWKQLLHYQFDVSKIRGQGYDGASNMRGEWNGLHALVLNDCPYAYYVHCFAHRLQLALVCASREVIPVHQFFTDLVFIINVVCASSKCHDELQKAKGNEIKELLELGEIKSGKGLNQVGTLSRAGDTRWGSHFKSVCSLINMFDVTRVVLQGIIEDISRSTYAQRTDADTSYSKLQSYEFVFILHLIKEVMGRTDTLCQALQKKSQDILNAMELVSATKVSLNDFRNNGWDSLLAKVTFFYTKQQIELPDMTAPYTSTRYRPRKKYLHVTFEHYYRVDLFTSTLDKQLHELDSRFNEQAMKLLSLSSSLASKKINVDEIVLLVEKYYPEDFTEQEMIHLCSQLEVFKVEVTKNTKLSSVSTISDLCKTLVETQKREVYYLVDRVVRLILTFLVSTATTERGFSSMKIIKNRLRSKMSYEYLANILVDRVPDETDTL</sequence>
<keyword evidence="2" id="KW-1185">Reference proteome</keyword>
<organism evidence="1 2">
    <name type="scientific">Smallanthus sonchifolius</name>
    <dbReference type="NCBI Taxonomy" id="185202"/>
    <lineage>
        <taxon>Eukaryota</taxon>
        <taxon>Viridiplantae</taxon>
        <taxon>Streptophyta</taxon>
        <taxon>Embryophyta</taxon>
        <taxon>Tracheophyta</taxon>
        <taxon>Spermatophyta</taxon>
        <taxon>Magnoliopsida</taxon>
        <taxon>eudicotyledons</taxon>
        <taxon>Gunneridae</taxon>
        <taxon>Pentapetalae</taxon>
        <taxon>asterids</taxon>
        <taxon>campanulids</taxon>
        <taxon>Asterales</taxon>
        <taxon>Asteraceae</taxon>
        <taxon>Asteroideae</taxon>
        <taxon>Heliantheae alliance</taxon>
        <taxon>Millerieae</taxon>
        <taxon>Smallanthus</taxon>
    </lineage>
</organism>